<dbReference type="SMART" id="SM00530">
    <property type="entry name" value="HTH_XRE"/>
    <property type="match status" value="1"/>
</dbReference>
<accession>A0A508AUU6</accession>
<evidence type="ECO:0000313" key="1">
    <source>
        <dbReference type="EMBL" id="KAB8185243.1"/>
    </source>
</evidence>
<dbReference type="PROSITE" id="PS50943">
    <property type="entry name" value="HTH_CROC1"/>
    <property type="match status" value="1"/>
</dbReference>
<organism evidence="1 2">
    <name type="scientific">Marilutibacter maris</name>
    <dbReference type="NCBI Taxonomy" id="1605891"/>
    <lineage>
        <taxon>Bacteria</taxon>
        <taxon>Pseudomonadati</taxon>
        <taxon>Pseudomonadota</taxon>
        <taxon>Gammaproteobacteria</taxon>
        <taxon>Lysobacterales</taxon>
        <taxon>Lysobacteraceae</taxon>
        <taxon>Marilutibacter</taxon>
    </lineage>
</organism>
<dbReference type="Pfam" id="PF01381">
    <property type="entry name" value="HTH_3"/>
    <property type="match status" value="1"/>
</dbReference>
<sequence length="82" mass="8459">MTAENSRSGQSMAISDPAMLGAVIRGTRRSHGLTQSQLAGLAGTGLRFVSELERGKPNVALDKVLAVLAVLGLRLQAVEAGS</sequence>
<proteinExistence type="predicted"/>
<reference evidence="1 2" key="1">
    <citation type="submission" date="2019-10" db="EMBL/GenBank/DDBJ databases">
        <title>Lysobacter alkalisoli sp. nov., isolated from saline-alkaline soil.</title>
        <authorList>
            <person name="Sun J.-Q."/>
        </authorList>
    </citation>
    <scope>NUCLEOTIDE SEQUENCE [LARGE SCALE GENOMIC DNA]</scope>
    <source>
        <strain evidence="1 2">KCTC 42381</strain>
    </source>
</reference>
<protein>
    <submittedName>
        <fullName evidence="1">Type II toxin-antitoxin system Y4mF family antitoxin</fullName>
    </submittedName>
</protein>
<gene>
    <name evidence="1" type="ORF">FKV24_010755</name>
</gene>
<dbReference type="Proteomes" id="UP000320431">
    <property type="component" value="Unassembled WGS sequence"/>
</dbReference>
<dbReference type="InterPro" id="IPR010982">
    <property type="entry name" value="Lambda_DNA-bd_dom_sf"/>
</dbReference>
<dbReference type="SUPFAM" id="SSF47413">
    <property type="entry name" value="lambda repressor-like DNA-binding domains"/>
    <property type="match status" value="1"/>
</dbReference>
<name>A0A508AUU6_9GAMM</name>
<evidence type="ECO:0000313" key="2">
    <source>
        <dbReference type="Proteomes" id="UP000320431"/>
    </source>
</evidence>
<dbReference type="GO" id="GO:0003677">
    <property type="term" value="F:DNA binding"/>
    <property type="evidence" value="ECO:0007669"/>
    <property type="project" value="InterPro"/>
</dbReference>
<dbReference type="InterPro" id="IPR001387">
    <property type="entry name" value="Cro/C1-type_HTH"/>
</dbReference>
<comment type="caution">
    <text evidence="1">The sequence shown here is derived from an EMBL/GenBank/DDBJ whole genome shotgun (WGS) entry which is preliminary data.</text>
</comment>
<dbReference type="NCBIfam" id="TIGR03070">
    <property type="entry name" value="couple_hipB"/>
    <property type="match status" value="1"/>
</dbReference>
<dbReference type="EMBL" id="VICD02000177">
    <property type="protein sequence ID" value="KAB8185243.1"/>
    <property type="molecule type" value="Genomic_DNA"/>
</dbReference>
<dbReference type="CDD" id="cd00093">
    <property type="entry name" value="HTH_XRE"/>
    <property type="match status" value="1"/>
</dbReference>
<dbReference type="Gene3D" id="1.10.260.40">
    <property type="entry name" value="lambda repressor-like DNA-binding domains"/>
    <property type="match status" value="1"/>
</dbReference>
<dbReference type="InterPro" id="IPR017507">
    <property type="entry name" value="Tscrpt_reg_HipB-like"/>
</dbReference>
<dbReference type="AlphaFoldDB" id="A0A508AUU6"/>